<dbReference type="InterPro" id="IPR033315">
    <property type="entry name" value="Fan1-like"/>
</dbReference>
<dbReference type="GO" id="GO:0046872">
    <property type="term" value="F:metal ion binding"/>
    <property type="evidence" value="ECO:0007669"/>
    <property type="project" value="UniProtKB-KW"/>
</dbReference>
<dbReference type="EMBL" id="SNXI01000028">
    <property type="protein sequence ID" value="TDP27559.1"/>
    <property type="molecule type" value="Genomic_DNA"/>
</dbReference>
<keyword evidence="13" id="KW-1185">Reference proteome</keyword>
<comment type="cofactor">
    <cofactor evidence="3">
        <name>Mg(2+)</name>
        <dbReference type="ChEBI" id="CHEBI:18420"/>
    </cofactor>
</comment>
<keyword evidence="8" id="KW-0378">Hydrolase</keyword>
<keyword evidence="6" id="KW-0540">Nuclease</keyword>
<dbReference type="GO" id="GO:0070336">
    <property type="term" value="F:flap-structured DNA binding"/>
    <property type="evidence" value="ECO:0007669"/>
    <property type="project" value="TreeGrafter"/>
</dbReference>
<dbReference type="RefSeq" id="WP_133540762.1">
    <property type="nucleotide sequence ID" value="NZ_SNXI01000028.1"/>
</dbReference>
<protein>
    <recommendedName>
        <fullName evidence="5">phosphodiesterase I</fullName>
        <ecNumber evidence="5">3.1.4.1</ecNumber>
    </recommendedName>
</protein>
<dbReference type="EC" id="3.1.4.1" evidence="5"/>
<evidence type="ECO:0000256" key="8">
    <source>
        <dbReference type="ARBA" id="ARBA00022801"/>
    </source>
</evidence>
<dbReference type="InterPro" id="IPR049125">
    <property type="entry name" value="FAN1-like_WH"/>
</dbReference>
<evidence type="ECO:0000256" key="3">
    <source>
        <dbReference type="ARBA" id="ARBA00001946"/>
    </source>
</evidence>
<comment type="caution">
    <text evidence="12">The sequence shown here is derived from an EMBL/GenBank/DDBJ whole genome shotgun (WGS) entry which is preliminary data.</text>
</comment>
<evidence type="ECO:0000256" key="5">
    <source>
        <dbReference type="ARBA" id="ARBA00012029"/>
    </source>
</evidence>
<keyword evidence="10" id="KW-0464">Manganese</keyword>
<evidence type="ECO:0000256" key="1">
    <source>
        <dbReference type="ARBA" id="ARBA00000983"/>
    </source>
</evidence>
<comment type="cofactor">
    <cofactor evidence="2">
        <name>Mn(2+)</name>
        <dbReference type="ChEBI" id="CHEBI:29035"/>
    </cofactor>
</comment>
<name>A0A4R6NXI3_9GAMM</name>
<dbReference type="PANTHER" id="PTHR15749">
    <property type="entry name" value="FANCONI-ASSOCIATED NUCLEASE 1"/>
    <property type="match status" value="1"/>
</dbReference>
<dbReference type="GO" id="GO:0017108">
    <property type="term" value="F:5'-flap endonuclease activity"/>
    <property type="evidence" value="ECO:0007669"/>
    <property type="project" value="TreeGrafter"/>
</dbReference>
<dbReference type="InterPro" id="IPR014883">
    <property type="entry name" value="VRR_NUC"/>
</dbReference>
<gene>
    <name evidence="12" type="ORF">DEU29_1282</name>
</gene>
<dbReference type="SMART" id="SM00990">
    <property type="entry name" value="VRR_NUC"/>
    <property type="match status" value="1"/>
</dbReference>
<organism evidence="12 13">
    <name type="scientific">Idiomarina aquatica</name>
    <dbReference type="NCBI Taxonomy" id="1327752"/>
    <lineage>
        <taxon>Bacteria</taxon>
        <taxon>Pseudomonadati</taxon>
        <taxon>Pseudomonadota</taxon>
        <taxon>Gammaproteobacteria</taxon>
        <taxon>Alteromonadales</taxon>
        <taxon>Idiomarinaceae</taxon>
        <taxon>Idiomarina</taxon>
    </lineage>
</organism>
<keyword evidence="7" id="KW-0479">Metal-binding</keyword>
<sequence>MHWQLADANDPFYYWHNFDVVRRWVLTYHDKLLSVRQRTILAEYLALPKDAQCLWLRLFMRKGELFRVDRLSYGEINIPIALKTLNNRGWIESVKEPDKNSLLIFTVAELSNFYNLKRTTKTDKKSLVEELSTAVSTLPGELVRLRQNDCFNELSMLFFGNSHQQISEFVVAALGHVRYENYHIRPHAVFPDQETFHYFCQLESIRRYYRELSSHDEVIALAQGLIDNPLIKDVPERLKNKTNQLINRIARDCERARQIDLALRLYRYAERPPSRERQARLLYKLDSDTCYSLLLDMVERPWDEPERNVASQLLKRWFKQHNGNAEFAIPSAAAALDFKPRQVEQAALAYYVAQGWSGLHAENIIVQSLFGLIFWDIIFADVDGAFIHPFQRGPRDLNSPGFYRKRKAKIQRRLTSLAKHPNVVKSRIRHQLQTKQGLANPFIPWKWQQLDDVIVWLDRIPIPVWCNIFERLAFDVKNNRSGFPDLWLYKQGEVKLVEVKAPGDSLRLNQQQWLRHLIQNDVNVIVLDVNPLNALNAQ</sequence>
<dbReference type="OrthoDB" id="9803913at2"/>
<dbReference type="GO" id="GO:0036297">
    <property type="term" value="P:interstrand cross-link repair"/>
    <property type="evidence" value="ECO:0007669"/>
    <property type="project" value="InterPro"/>
</dbReference>
<evidence type="ECO:0000256" key="2">
    <source>
        <dbReference type="ARBA" id="ARBA00001936"/>
    </source>
</evidence>
<proteinExistence type="inferred from homology"/>
<evidence type="ECO:0000256" key="7">
    <source>
        <dbReference type="ARBA" id="ARBA00022723"/>
    </source>
</evidence>
<dbReference type="Pfam" id="PF21315">
    <property type="entry name" value="FAN1_HTH"/>
    <property type="match status" value="1"/>
</dbReference>
<reference evidence="12 13" key="1">
    <citation type="submission" date="2019-03" db="EMBL/GenBank/DDBJ databases">
        <title>Freshwater and sediment microbial communities from various areas in North America, analyzing microbe dynamics in response to fracking.</title>
        <authorList>
            <person name="Lamendella R."/>
        </authorList>
    </citation>
    <scope>NUCLEOTIDE SEQUENCE [LARGE SCALE GENOMIC DNA]</scope>
    <source>
        <strain evidence="12 13">18_TX</strain>
    </source>
</reference>
<dbReference type="GO" id="GO:0008409">
    <property type="term" value="F:5'-3' exonuclease activity"/>
    <property type="evidence" value="ECO:0007669"/>
    <property type="project" value="TreeGrafter"/>
</dbReference>
<evidence type="ECO:0000256" key="10">
    <source>
        <dbReference type="ARBA" id="ARBA00023211"/>
    </source>
</evidence>
<comment type="similarity">
    <text evidence="4">Belongs to the FAN1 family.</text>
</comment>
<dbReference type="AlphaFoldDB" id="A0A4R6NXI3"/>
<dbReference type="PANTHER" id="PTHR15749:SF4">
    <property type="entry name" value="FANCONI-ASSOCIATED NUCLEASE 1"/>
    <property type="match status" value="1"/>
</dbReference>
<evidence type="ECO:0000256" key="6">
    <source>
        <dbReference type="ARBA" id="ARBA00022722"/>
    </source>
</evidence>
<evidence type="ECO:0000259" key="11">
    <source>
        <dbReference type="SMART" id="SM00990"/>
    </source>
</evidence>
<dbReference type="Gene3D" id="3.40.1350.10">
    <property type="match status" value="1"/>
</dbReference>
<feature type="domain" description="VRR-NUC" evidence="11">
    <location>
        <begin position="428"/>
        <end position="531"/>
    </location>
</feature>
<dbReference type="GO" id="GO:0004528">
    <property type="term" value="F:phosphodiesterase I activity"/>
    <property type="evidence" value="ECO:0007669"/>
    <property type="project" value="UniProtKB-EC"/>
</dbReference>
<evidence type="ECO:0000256" key="4">
    <source>
        <dbReference type="ARBA" id="ARBA00005533"/>
    </source>
</evidence>
<dbReference type="Pfam" id="PF08774">
    <property type="entry name" value="VRR_NUC"/>
    <property type="match status" value="1"/>
</dbReference>
<dbReference type="Proteomes" id="UP000295531">
    <property type="component" value="Unassembled WGS sequence"/>
</dbReference>
<dbReference type="InterPro" id="IPR011856">
    <property type="entry name" value="tRNA_endonuc-like_dom_sf"/>
</dbReference>
<comment type="catalytic activity">
    <reaction evidence="1">
        <text>Hydrolytically removes 5'-nucleotides successively from the 3'-hydroxy termini of 3'-hydroxy-terminated oligonucleotides.</text>
        <dbReference type="EC" id="3.1.4.1"/>
    </reaction>
</comment>
<keyword evidence="9" id="KW-0460">Magnesium</keyword>
<evidence type="ECO:0000256" key="9">
    <source>
        <dbReference type="ARBA" id="ARBA00022842"/>
    </source>
</evidence>
<evidence type="ECO:0000313" key="12">
    <source>
        <dbReference type="EMBL" id="TDP27559.1"/>
    </source>
</evidence>
<accession>A0A4R6NXI3</accession>
<evidence type="ECO:0000313" key="13">
    <source>
        <dbReference type="Proteomes" id="UP000295531"/>
    </source>
</evidence>